<organism evidence="3 4">
    <name type="scientific">Dactylosporangium roseum</name>
    <dbReference type="NCBI Taxonomy" id="47989"/>
    <lineage>
        <taxon>Bacteria</taxon>
        <taxon>Bacillati</taxon>
        <taxon>Actinomycetota</taxon>
        <taxon>Actinomycetes</taxon>
        <taxon>Micromonosporales</taxon>
        <taxon>Micromonosporaceae</taxon>
        <taxon>Dactylosporangium</taxon>
    </lineage>
</organism>
<proteinExistence type="predicted"/>
<dbReference type="PROSITE" id="PS50943">
    <property type="entry name" value="HTH_CROC1"/>
    <property type="match status" value="1"/>
</dbReference>
<dbReference type="CDD" id="cd00093">
    <property type="entry name" value="HTH_XRE"/>
    <property type="match status" value="1"/>
</dbReference>
<dbReference type="EMBL" id="CP073721">
    <property type="protein sequence ID" value="UWZ37938.1"/>
    <property type="molecule type" value="Genomic_DNA"/>
</dbReference>
<keyword evidence="4" id="KW-1185">Reference proteome</keyword>
<name>A0ABY5ZB61_9ACTN</name>
<feature type="domain" description="HTH cro/C1-type" evidence="2">
    <location>
        <begin position="41"/>
        <end position="80"/>
    </location>
</feature>
<evidence type="ECO:0000256" key="1">
    <source>
        <dbReference type="SAM" id="MobiDB-lite"/>
    </source>
</evidence>
<sequence>MRVTKTSAPSHSDVPKRLAFNGQRFNEAMRERGYTTETARAEAAGVTTMTLNRWRRGRFAGTPARASQAARAAGLTVDELFPAAAEPTMAKAA</sequence>
<dbReference type="SUPFAM" id="SSF47413">
    <property type="entry name" value="lambda repressor-like DNA-binding domains"/>
    <property type="match status" value="1"/>
</dbReference>
<dbReference type="Proteomes" id="UP001058271">
    <property type="component" value="Chromosome"/>
</dbReference>
<accession>A0ABY5ZB61</accession>
<evidence type="ECO:0000313" key="3">
    <source>
        <dbReference type="EMBL" id="UWZ37938.1"/>
    </source>
</evidence>
<evidence type="ECO:0000259" key="2">
    <source>
        <dbReference type="PROSITE" id="PS50943"/>
    </source>
</evidence>
<dbReference type="InterPro" id="IPR010982">
    <property type="entry name" value="Lambda_DNA-bd_dom_sf"/>
</dbReference>
<reference evidence="3" key="1">
    <citation type="submission" date="2021-04" db="EMBL/GenBank/DDBJ databases">
        <title>Biosynthetic gene clusters of Dactylosporangioum roseum.</title>
        <authorList>
            <person name="Hartkoorn R.C."/>
            <person name="Beaudoing E."/>
            <person name="Hot D."/>
            <person name="Moureu S."/>
        </authorList>
    </citation>
    <scope>NUCLEOTIDE SEQUENCE</scope>
    <source>
        <strain evidence="3">NRRL B-16295</strain>
    </source>
</reference>
<gene>
    <name evidence="3" type="ORF">Drose_06580</name>
</gene>
<dbReference type="Gene3D" id="1.10.260.40">
    <property type="entry name" value="lambda repressor-like DNA-binding domains"/>
    <property type="match status" value="1"/>
</dbReference>
<feature type="compositionally biased region" description="Polar residues" evidence="1">
    <location>
        <begin position="1"/>
        <end position="10"/>
    </location>
</feature>
<dbReference type="InterPro" id="IPR001387">
    <property type="entry name" value="Cro/C1-type_HTH"/>
</dbReference>
<feature type="region of interest" description="Disordered" evidence="1">
    <location>
        <begin position="1"/>
        <end position="25"/>
    </location>
</feature>
<protein>
    <submittedName>
        <fullName evidence="3">Helix-turn-helix transcriptional regulator</fullName>
    </submittedName>
</protein>
<dbReference type="RefSeq" id="WP_260727301.1">
    <property type="nucleotide sequence ID" value="NZ_BAAABS010000033.1"/>
</dbReference>
<evidence type="ECO:0000313" key="4">
    <source>
        <dbReference type="Proteomes" id="UP001058271"/>
    </source>
</evidence>